<dbReference type="PANTHER" id="PTHR30269">
    <property type="entry name" value="TRANSMEMBRANE PROTEIN YFCA"/>
    <property type="match status" value="1"/>
</dbReference>
<organism evidence="9 10">
    <name type="scientific">Thiocapsa roseopersicina</name>
    <dbReference type="NCBI Taxonomy" id="1058"/>
    <lineage>
        <taxon>Bacteria</taxon>
        <taxon>Pseudomonadati</taxon>
        <taxon>Pseudomonadota</taxon>
        <taxon>Gammaproteobacteria</taxon>
        <taxon>Chromatiales</taxon>
        <taxon>Chromatiaceae</taxon>
        <taxon>Thiocapsa</taxon>
    </lineage>
</organism>
<protein>
    <recommendedName>
        <fullName evidence="8">Probable membrane transporter protein</fullName>
    </recommendedName>
</protein>
<proteinExistence type="inferred from homology"/>
<evidence type="ECO:0000256" key="3">
    <source>
        <dbReference type="ARBA" id="ARBA00022448"/>
    </source>
</evidence>
<keyword evidence="4 8" id="KW-1003">Cell membrane</keyword>
<keyword evidence="6 8" id="KW-1133">Transmembrane helix</keyword>
<comment type="subcellular location">
    <subcellularLocation>
        <location evidence="1 8">Cell membrane</location>
        <topology evidence="1 8">Multi-pass membrane protein</topology>
    </subcellularLocation>
</comment>
<keyword evidence="3" id="KW-0813">Transport</keyword>
<dbReference type="EMBL" id="FNNZ01000006">
    <property type="protein sequence ID" value="SDW60642.1"/>
    <property type="molecule type" value="Genomic_DNA"/>
</dbReference>
<sequence>MDTFALIDLAAIGILLIAAFVHGAFGFGFPLVATPLLVLVMDMRTAVLLTLIPTIAINLVSIATERRWLEALRRFWAIPVFTMVGSLIGTRILLSVDPEPFRLLLAAVLIAFLILQRKRGDGPEHRIPHWGLALLGLGMGLLAGLVNVFSPIVVAFALYTRMHPGLMVATFNLSFITSKSGQLTGFALQDALDPTIIQLALFALPAVLAVLWIGIRVRRRLDQVTYRRWLNRALWAIAVLLILDSV</sequence>
<feature type="transmembrane region" description="Helical" evidence="8">
    <location>
        <begin position="100"/>
        <end position="117"/>
    </location>
</feature>
<feature type="transmembrane region" description="Helical" evidence="8">
    <location>
        <begin position="129"/>
        <end position="159"/>
    </location>
</feature>
<dbReference type="Pfam" id="PF01925">
    <property type="entry name" value="TauE"/>
    <property type="match status" value="1"/>
</dbReference>
<keyword evidence="7 8" id="KW-0472">Membrane</keyword>
<feature type="transmembrane region" description="Helical" evidence="8">
    <location>
        <begin position="196"/>
        <end position="217"/>
    </location>
</feature>
<feature type="transmembrane region" description="Helical" evidence="8">
    <location>
        <begin position="75"/>
        <end position="94"/>
    </location>
</feature>
<dbReference type="Proteomes" id="UP000198816">
    <property type="component" value="Unassembled WGS sequence"/>
</dbReference>
<dbReference type="AlphaFoldDB" id="A0A1H2UX24"/>
<feature type="transmembrane region" description="Helical" evidence="8">
    <location>
        <begin position="12"/>
        <end position="33"/>
    </location>
</feature>
<evidence type="ECO:0000256" key="7">
    <source>
        <dbReference type="ARBA" id="ARBA00023136"/>
    </source>
</evidence>
<dbReference type="InterPro" id="IPR052017">
    <property type="entry name" value="TSUP"/>
</dbReference>
<comment type="similarity">
    <text evidence="2 8">Belongs to the 4-toluene sulfonate uptake permease (TSUP) (TC 2.A.102) family.</text>
</comment>
<feature type="transmembrane region" description="Helical" evidence="8">
    <location>
        <begin position="45"/>
        <end position="63"/>
    </location>
</feature>
<dbReference type="GO" id="GO:0005886">
    <property type="term" value="C:plasma membrane"/>
    <property type="evidence" value="ECO:0007669"/>
    <property type="project" value="UniProtKB-SubCell"/>
</dbReference>
<gene>
    <name evidence="9" type="ORF">SAMN05421783_10619</name>
</gene>
<dbReference type="PANTHER" id="PTHR30269:SF32">
    <property type="entry name" value="MEMBRANE TRANSPORTER PROTEIN-RELATED"/>
    <property type="match status" value="1"/>
</dbReference>
<dbReference type="RefSeq" id="WP_245731797.1">
    <property type="nucleotide sequence ID" value="NZ_FNNZ01000006.1"/>
</dbReference>
<dbReference type="InterPro" id="IPR002781">
    <property type="entry name" value="TM_pro_TauE-like"/>
</dbReference>
<evidence type="ECO:0000313" key="9">
    <source>
        <dbReference type="EMBL" id="SDW60642.1"/>
    </source>
</evidence>
<reference evidence="10" key="1">
    <citation type="submission" date="2016-10" db="EMBL/GenBank/DDBJ databases">
        <authorList>
            <person name="Varghese N."/>
            <person name="Submissions S."/>
        </authorList>
    </citation>
    <scope>NUCLEOTIDE SEQUENCE [LARGE SCALE GENOMIC DNA]</scope>
    <source>
        <strain evidence="10">DSM 217</strain>
    </source>
</reference>
<keyword evidence="5 8" id="KW-0812">Transmembrane</keyword>
<evidence type="ECO:0000256" key="4">
    <source>
        <dbReference type="ARBA" id="ARBA00022475"/>
    </source>
</evidence>
<evidence type="ECO:0000256" key="1">
    <source>
        <dbReference type="ARBA" id="ARBA00004651"/>
    </source>
</evidence>
<accession>A0A1H2UX24</accession>
<evidence type="ECO:0000256" key="2">
    <source>
        <dbReference type="ARBA" id="ARBA00009142"/>
    </source>
</evidence>
<evidence type="ECO:0000256" key="8">
    <source>
        <dbReference type="RuleBase" id="RU363041"/>
    </source>
</evidence>
<keyword evidence="10" id="KW-1185">Reference proteome</keyword>
<dbReference type="STRING" id="1058.SAMN05421783_10619"/>
<evidence type="ECO:0000256" key="5">
    <source>
        <dbReference type="ARBA" id="ARBA00022692"/>
    </source>
</evidence>
<evidence type="ECO:0000256" key="6">
    <source>
        <dbReference type="ARBA" id="ARBA00022989"/>
    </source>
</evidence>
<name>A0A1H2UX24_THIRO</name>
<evidence type="ECO:0000313" key="10">
    <source>
        <dbReference type="Proteomes" id="UP000198816"/>
    </source>
</evidence>